<dbReference type="GO" id="GO:0031445">
    <property type="term" value="P:regulation of heterochromatin formation"/>
    <property type="evidence" value="ECO:0007669"/>
    <property type="project" value="TreeGrafter"/>
</dbReference>
<sequence>MGSVFGADLRSRDEWRQSLKEKHSIALFVTSDVEIFGETVISFDEVQSLDDVKQLALAFLRIVQGINLKFLRLPFVPKNWMCSDCKAIVKAQEAEEKWKKRQAVKKEEGDCEESDEEVGTTADDSVEQSSSDEEFQLPPEMLKTSSGRIVKKRSYSEEDRQTRKKTHIENDEVYNSEYRYPKRTRSNNTGAQIQRVVTMSLRETDNRTRNALRAFEPLVSEAMRQQFSWPFLKPVDAKIVPDYYQVFVVIFYTAAS</sequence>
<reference evidence="5" key="1">
    <citation type="submission" date="2016-06" db="UniProtKB">
        <authorList>
            <consortium name="WormBaseParasite"/>
        </authorList>
    </citation>
    <scope>IDENTIFICATION</scope>
</reference>
<dbReference type="GO" id="GO:0006355">
    <property type="term" value="P:regulation of DNA-templated transcription"/>
    <property type="evidence" value="ECO:0007669"/>
    <property type="project" value="TreeGrafter"/>
</dbReference>
<dbReference type="EMBL" id="UYRT01088562">
    <property type="protein sequence ID" value="VDN33886.1"/>
    <property type="molecule type" value="Genomic_DNA"/>
</dbReference>
<dbReference type="GO" id="GO:0000228">
    <property type="term" value="C:nuclear chromosome"/>
    <property type="evidence" value="ECO:0007669"/>
    <property type="project" value="TreeGrafter"/>
</dbReference>
<organism evidence="5">
    <name type="scientific">Gongylonema pulchrum</name>
    <dbReference type="NCBI Taxonomy" id="637853"/>
    <lineage>
        <taxon>Eukaryota</taxon>
        <taxon>Metazoa</taxon>
        <taxon>Ecdysozoa</taxon>
        <taxon>Nematoda</taxon>
        <taxon>Chromadorea</taxon>
        <taxon>Rhabditida</taxon>
        <taxon>Spirurina</taxon>
        <taxon>Spiruromorpha</taxon>
        <taxon>Spiruroidea</taxon>
        <taxon>Gongylonematidae</taxon>
        <taxon>Gongylonema</taxon>
    </lineage>
</organism>
<dbReference type="Gene3D" id="1.20.920.10">
    <property type="entry name" value="Bromodomain-like"/>
    <property type="match status" value="1"/>
</dbReference>
<keyword evidence="1" id="KW-0103">Bromodomain</keyword>
<dbReference type="AlphaFoldDB" id="A0A183EER9"/>
<keyword evidence="4" id="KW-1185">Reference proteome</keyword>
<protein>
    <submittedName>
        <fullName evidence="5">PWWP domain-containing protein</fullName>
    </submittedName>
</protein>
<accession>A0A183EER9</accession>
<dbReference type="InterPro" id="IPR047171">
    <property type="entry name" value="BAZ1A"/>
</dbReference>
<dbReference type="PANTHER" id="PTHR46510">
    <property type="entry name" value="BROMODOMAIN ADJACENT TO ZINC FINGER DOMAIN PROTEIN 1A"/>
    <property type="match status" value="1"/>
</dbReference>
<evidence type="ECO:0000313" key="3">
    <source>
        <dbReference type="EMBL" id="VDN33886.1"/>
    </source>
</evidence>
<dbReference type="PANTHER" id="PTHR46510:SF1">
    <property type="entry name" value="BROMODOMAIN ADJACENT TO ZINC FINGER DOMAIN PROTEIN 1A"/>
    <property type="match status" value="1"/>
</dbReference>
<feature type="compositionally biased region" description="Acidic residues" evidence="2">
    <location>
        <begin position="109"/>
        <end position="135"/>
    </location>
</feature>
<evidence type="ECO:0000256" key="2">
    <source>
        <dbReference type="SAM" id="MobiDB-lite"/>
    </source>
</evidence>
<dbReference type="GO" id="GO:0003677">
    <property type="term" value="F:DNA binding"/>
    <property type="evidence" value="ECO:0007669"/>
    <property type="project" value="TreeGrafter"/>
</dbReference>
<dbReference type="OrthoDB" id="332390at2759"/>
<name>A0A183EER9_9BILA</name>
<dbReference type="GO" id="GO:0045740">
    <property type="term" value="P:positive regulation of DNA replication"/>
    <property type="evidence" value="ECO:0007669"/>
    <property type="project" value="TreeGrafter"/>
</dbReference>
<evidence type="ECO:0000313" key="5">
    <source>
        <dbReference type="WBParaSite" id="GPUH_0001948501-mRNA-1"/>
    </source>
</evidence>
<dbReference type="Proteomes" id="UP000271098">
    <property type="component" value="Unassembled WGS sequence"/>
</dbReference>
<evidence type="ECO:0000256" key="1">
    <source>
        <dbReference type="ARBA" id="ARBA00023117"/>
    </source>
</evidence>
<gene>
    <name evidence="3" type="ORF">GPUH_LOCUS19460</name>
</gene>
<dbReference type="WBParaSite" id="GPUH_0001948501-mRNA-1">
    <property type="protein sequence ID" value="GPUH_0001948501-mRNA-1"/>
    <property type="gene ID" value="GPUH_0001948501"/>
</dbReference>
<feature type="region of interest" description="Disordered" evidence="2">
    <location>
        <begin position="100"/>
        <end position="169"/>
    </location>
</feature>
<dbReference type="SUPFAM" id="SSF47370">
    <property type="entry name" value="Bromodomain"/>
    <property type="match status" value="1"/>
</dbReference>
<proteinExistence type="predicted"/>
<evidence type="ECO:0000313" key="4">
    <source>
        <dbReference type="Proteomes" id="UP000271098"/>
    </source>
</evidence>
<reference evidence="3 4" key="2">
    <citation type="submission" date="2018-11" db="EMBL/GenBank/DDBJ databases">
        <authorList>
            <consortium name="Pathogen Informatics"/>
        </authorList>
    </citation>
    <scope>NUCLEOTIDE SEQUENCE [LARGE SCALE GENOMIC DNA]</scope>
</reference>
<dbReference type="InterPro" id="IPR036427">
    <property type="entry name" value="Bromodomain-like_sf"/>
</dbReference>
<dbReference type="GO" id="GO:0008623">
    <property type="term" value="C:CHRAC"/>
    <property type="evidence" value="ECO:0007669"/>
    <property type="project" value="TreeGrafter"/>
</dbReference>
<dbReference type="GO" id="GO:0006338">
    <property type="term" value="P:chromatin remodeling"/>
    <property type="evidence" value="ECO:0007669"/>
    <property type="project" value="InterPro"/>
</dbReference>